<name>A0A9P3UV01_LYOSH</name>
<evidence type="ECO:0000313" key="1">
    <source>
        <dbReference type="EMBL" id="GLB45310.1"/>
    </source>
</evidence>
<proteinExistence type="predicted"/>
<protein>
    <submittedName>
        <fullName evidence="1">Uncharacterized protein</fullName>
    </submittedName>
</protein>
<sequence>METGYDKEQAKKTIERLMEEDKAEDEKCLHELLKEPEWLDSVRIKEIVKNKAFSLVYADDKGHATDEECIFTVYGALSKKDLPPIKLAVKQLDQSKLRFLKQSIRLDGLGMTQFRDAVDAAAAVCDLFDRVFEEGALERWKDGLLGDEEKLLDMSNKLVTHVNDAIGQQHIPFDSGIDPLGVMDSLLQKGYIRTEDNMVQYSEGKRGPDGKRR</sequence>
<comment type="caution">
    <text evidence="1">The sequence shown here is derived from an EMBL/GenBank/DDBJ whole genome shotgun (WGS) entry which is preliminary data.</text>
</comment>
<dbReference type="EMBL" id="BRPK01000021">
    <property type="protein sequence ID" value="GLB45310.1"/>
    <property type="molecule type" value="Genomic_DNA"/>
</dbReference>
<dbReference type="Proteomes" id="UP001063166">
    <property type="component" value="Unassembled WGS sequence"/>
</dbReference>
<reference evidence="1" key="1">
    <citation type="submission" date="2022-07" db="EMBL/GenBank/DDBJ databases">
        <title>The genome of Lyophyllum shimeji provides insight into the initial evolution of ectomycorrhizal fungal genome.</title>
        <authorList>
            <person name="Kobayashi Y."/>
            <person name="Shibata T."/>
            <person name="Hirakawa H."/>
            <person name="Shigenobu S."/>
            <person name="Nishiyama T."/>
            <person name="Yamada A."/>
            <person name="Hasebe M."/>
            <person name="Kawaguchi M."/>
        </authorList>
    </citation>
    <scope>NUCLEOTIDE SEQUENCE</scope>
    <source>
        <strain evidence="1">AT787</strain>
    </source>
</reference>
<gene>
    <name evidence="1" type="ORF">LshimejAT787_2100700</name>
</gene>
<organism evidence="1 2">
    <name type="scientific">Lyophyllum shimeji</name>
    <name type="common">Hon-shimeji</name>
    <name type="synonym">Tricholoma shimeji</name>
    <dbReference type="NCBI Taxonomy" id="47721"/>
    <lineage>
        <taxon>Eukaryota</taxon>
        <taxon>Fungi</taxon>
        <taxon>Dikarya</taxon>
        <taxon>Basidiomycota</taxon>
        <taxon>Agaricomycotina</taxon>
        <taxon>Agaricomycetes</taxon>
        <taxon>Agaricomycetidae</taxon>
        <taxon>Agaricales</taxon>
        <taxon>Tricholomatineae</taxon>
        <taxon>Lyophyllaceae</taxon>
        <taxon>Lyophyllum</taxon>
    </lineage>
</organism>
<dbReference type="OrthoDB" id="3269456at2759"/>
<accession>A0A9P3UV01</accession>
<evidence type="ECO:0000313" key="2">
    <source>
        <dbReference type="Proteomes" id="UP001063166"/>
    </source>
</evidence>
<dbReference type="AlphaFoldDB" id="A0A9P3UV01"/>
<keyword evidence="2" id="KW-1185">Reference proteome</keyword>